<dbReference type="AlphaFoldDB" id="A0A150XGJ0"/>
<protein>
    <recommendedName>
        <fullName evidence="3">Lipoprotein</fullName>
    </recommendedName>
</protein>
<evidence type="ECO:0000313" key="1">
    <source>
        <dbReference type="EMBL" id="KYG77831.1"/>
    </source>
</evidence>
<dbReference type="STRING" id="333140.AWW68_03425"/>
<dbReference type="PROSITE" id="PS51257">
    <property type="entry name" value="PROKAR_LIPOPROTEIN"/>
    <property type="match status" value="1"/>
</dbReference>
<name>A0A150XGJ0_9BACT</name>
<dbReference type="Proteomes" id="UP000075606">
    <property type="component" value="Unassembled WGS sequence"/>
</dbReference>
<gene>
    <name evidence="1" type="ORF">AWW68_03425</name>
</gene>
<dbReference type="EMBL" id="LRPC01000001">
    <property type="protein sequence ID" value="KYG77831.1"/>
    <property type="molecule type" value="Genomic_DNA"/>
</dbReference>
<sequence length="190" mass="22150">MKHFLLFSLSTLLLLGCNIRPENNIEELSYFNIEELLEAEIQYLIDENAGLEKTVESNGNTDLLEIHPQTKDEWESQFSLFYEANIAQPGLRDAYREEELTPLEGVRTKIFSARAKKSFVQTFEVIYNQDKLSQINIQTQEENEIYSNYRTLKLFFDAEGKHIVGFDVTGDEDMRLKEPMKIHIQAVITY</sequence>
<organism evidence="1 2">
    <name type="scientific">Roseivirga spongicola</name>
    <dbReference type="NCBI Taxonomy" id="333140"/>
    <lineage>
        <taxon>Bacteria</taxon>
        <taxon>Pseudomonadati</taxon>
        <taxon>Bacteroidota</taxon>
        <taxon>Cytophagia</taxon>
        <taxon>Cytophagales</taxon>
        <taxon>Roseivirgaceae</taxon>
        <taxon>Roseivirga</taxon>
    </lineage>
</organism>
<reference evidence="1 2" key="1">
    <citation type="submission" date="2016-01" db="EMBL/GenBank/DDBJ databases">
        <title>Genome sequencing of Roseivirga spongicola UST030701-084.</title>
        <authorList>
            <person name="Selvaratnam C."/>
            <person name="Thevarajoo S."/>
            <person name="Goh K.M."/>
            <person name="Ee R."/>
            <person name="Chan K.-G."/>
            <person name="Chong C.S."/>
        </authorList>
    </citation>
    <scope>NUCLEOTIDE SEQUENCE [LARGE SCALE GENOMIC DNA]</scope>
    <source>
        <strain evidence="1 2">UST030701-084</strain>
    </source>
</reference>
<keyword evidence="2" id="KW-1185">Reference proteome</keyword>
<accession>A0A150XGJ0</accession>
<evidence type="ECO:0008006" key="3">
    <source>
        <dbReference type="Google" id="ProtNLM"/>
    </source>
</evidence>
<proteinExistence type="predicted"/>
<evidence type="ECO:0000313" key="2">
    <source>
        <dbReference type="Proteomes" id="UP000075606"/>
    </source>
</evidence>
<comment type="caution">
    <text evidence="1">The sequence shown here is derived from an EMBL/GenBank/DDBJ whole genome shotgun (WGS) entry which is preliminary data.</text>
</comment>
<dbReference type="OrthoDB" id="794757at2"/>
<dbReference type="RefSeq" id="WP_068216595.1">
    <property type="nucleotide sequence ID" value="NZ_CP139724.1"/>
</dbReference>